<dbReference type="Gene3D" id="1.25.40.10">
    <property type="entry name" value="Tetratricopeptide repeat domain"/>
    <property type="match status" value="1"/>
</dbReference>
<evidence type="ECO:0000256" key="1">
    <source>
        <dbReference type="SAM" id="MobiDB-lite"/>
    </source>
</evidence>
<dbReference type="SUPFAM" id="SSF48452">
    <property type="entry name" value="TPR-like"/>
    <property type="match status" value="1"/>
</dbReference>
<dbReference type="InterPro" id="IPR011990">
    <property type="entry name" value="TPR-like_helical_dom_sf"/>
</dbReference>
<dbReference type="RefSeq" id="WP_134761050.1">
    <property type="nucleotide sequence ID" value="NZ_SOZD01000002.1"/>
</dbReference>
<proteinExistence type="predicted"/>
<name>A0A4Y8RNJ8_9HYPH</name>
<dbReference type="Pfam" id="PF13432">
    <property type="entry name" value="TPR_16"/>
    <property type="match status" value="1"/>
</dbReference>
<sequence>MDLSDGGSSGRRNMRKNGRTRGAKASPGKTGRSAAAGRSKSPGADGQAATAAFLAAVSRGDFTAAAEALDILVVVEPDNAKLHYNHALALRLSGRVKDALAAARRARSLDTANAKALFEIAASALEAGEPAASLEAGSAYLADHPGDADAALNAARAALLVDRPDAALALLESVAAADATDAHRLCRGETLRDLGRFEEAEKAWAQAAPTLAGQILSLRSKGPRGRMALNPSRP</sequence>
<reference evidence="2 3" key="1">
    <citation type="submission" date="2019-03" db="EMBL/GenBank/DDBJ databases">
        <title>Jiella endophytica sp. nov., a novel endophytic bacterium isolated from root of Ficus microcarpa Linn. f.</title>
        <authorList>
            <person name="Tuo L."/>
        </authorList>
    </citation>
    <scope>NUCLEOTIDE SEQUENCE [LARGE SCALE GENOMIC DNA]</scope>
    <source>
        <strain evidence="2 3">CBS5Q-3</strain>
    </source>
</reference>
<feature type="region of interest" description="Disordered" evidence="1">
    <location>
        <begin position="1"/>
        <end position="45"/>
    </location>
</feature>
<evidence type="ECO:0000313" key="2">
    <source>
        <dbReference type="EMBL" id="TFF24881.1"/>
    </source>
</evidence>
<comment type="caution">
    <text evidence="2">The sequence shown here is derived from an EMBL/GenBank/DDBJ whole genome shotgun (WGS) entry which is preliminary data.</text>
</comment>
<accession>A0A4Y8RNJ8</accession>
<organism evidence="2 3">
    <name type="scientific">Jiella endophytica</name>
    <dbReference type="NCBI Taxonomy" id="2558362"/>
    <lineage>
        <taxon>Bacteria</taxon>
        <taxon>Pseudomonadati</taxon>
        <taxon>Pseudomonadota</taxon>
        <taxon>Alphaproteobacteria</taxon>
        <taxon>Hyphomicrobiales</taxon>
        <taxon>Aurantimonadaceae</taxon>
        <taxon>Jiella</taxon>
    </lineage>
</organism>
<protein>
    <submittedName>
        <fullName evidence="2">Tetratricopeptide repeat protein</fullName>
    </submittedName>
</protein>
<dbReference type="AlphaFoldDB" id="A0A4Y8RNJ8"/>
<evidence type="ECO:0000313" key="3">
    <source>
        <dbReference type="Proteomes" id="UP000298179"/>
    </source>
</evidence>
<feature type="compositionally biased region" description="Basic residues" evidence="1">
    <location>
        <begin position="12"/>
        <end position="22"/>
    </location>
</feature>
<dbReference type="OrthoDB" id="9900451at2"/>
<keyword evidence="3" id="KW-1185">Reference proteome</keyword>
<gene>
    <name evidence="2" type="ORF">E3C22_05700</name>
</gene>
<dbReference type="Proteomes" id="UP000298179">
    <property type="component" value="Unassembled WGS sequence"/>
</dbReference>
<dbReference type="EMBL" id="SOZD01000002">
    <property type="protein sequence ID" value="TFF24881.1"/>
    <property type="molecule type" value="Genomic_DNA"/>
</dbReference>